<evidence type="ECO:0000256" key="3">
    <source>
        <dbReference type="ARBA" id="ARBA00023125"/>
    </source>
</evidence>
<dbReference type="InterPro" id="IPR036390">
    <property type="entry name" value="WH_DNA-bd_sf"/>
</dbReference>
<evidence type="ECO:0000313" key="7">
    <source>
        <dbReference type="Proteomes" id="UP001431656"/>
    </source>
</evidence>
<evidence type="ECO:0000256" key="4">
    <source>
        <dbReference type="ARBA" id="ARBA00023163"/>
    </source>
</evidence>
<dbReference type="InterPro" id="IPR036388">
    <property type="entry name" value="WH-like_DNA-bd_sf"/>
</dbReference>
<accession>A0AAN0MEF5</accession>
<dbReference type="SUPFAM" id="SSF46785">
    <property type="entry name" value="Winged helix' DNA-binding domain"/>
    <property type="match status" value="1"/>
</dbReference>
<dbReference type="Pfam" id="PF00126">
    <property type="entry name" value="HTH_1"/>
    <property type="match status" value="1"/>
</dbReference>
<dbReference type="GO" id="GO:0032993">
    <property type="term" value="C:protein-DNA complex"/>
    <property type="evidence" value="ECO:0007669"/>
    <property type="project" value="TreeGrafter"/>
</dbReference>
<dbReference type="PANTHER" id="PTHR30346:SF28">
    <property type="entry name" value="HTH-TYPE TRANSCRIPTIONAL REGULATOR CYNR"/>
    <property type="match status" value="1"/>
</dbReference>
<keyword evidence="2" id="KW-0805">Transcription regulation</keyword>
<feature type="domain" description="HTH lysR-type" evidence="5">
    <location>
        <begin position="1"/>
        <end position="58"/>
    </location>
</feature>
<keyword evidence="7" id="KW-1185">Reference proteome</keyword>
<dbReference type="PRINTS" id="PR00039">
    <property type="entry name" value="HTHLYSR"/>
</dbReference>
<protein>
    <submittedName>
        <fullName evidence="6">LysR family transcriptional regulator</fullName>
    </submittedName>
</protein>
<sequence length="296" mass="32506">MLSDDLSWFLVLAETEHVGDAAAELRIPQPTLSRRLARLEQRMGTTLFDRHGRSLSLNVRGKALRSRIRAAVTQLDLAESEVRRLLDPETGLVRFDFLHSLGTWLAPQLIRAFATSHPRAEIRLHQGTGTELVDRVLDDEADIALSSPRPDRDDMAWLEMWRQPLALCVPADHWLAGRSTVSLSDAAGEPFISTPKSFHSRDLLDAVAADEGIEAKVAYESDELSTVAGLVVAGIGVALLPADDPYLPLAGATFIPLRTERTREIGLIWRADHDPESTTGLFLEAARGLTAHSSAQ</sequence>
<dbReference type="PROSITE" id="PS50931">
    <property type="entry name" value="HTH_LYSR"/>
    <property type="match status" value="1"/>
</dbReference>
<evidence type="ECO:0000256" key="2">
    <source>
        <dbReference type="ARBA" id="ARBA00023015"/>
    </source>
</evidence>
<dbReference type="EMBL" id="AP028056">
    <property type="protein sequence ID" value="BEH00749.1"/>
    <property type="molecule type" value="Genomic_DNA"/>
</dbReference>
<dbReference type="GO" id="GO:0003677">
    <property type="term" value="F:DNA binding"/>
    <property type="evidence" value="ECO:0007669"/>
    <property type="project" value="UniProtKB-KW"/>
</dbReference>
<dbReference type="Pfam" id="PF03466">
    <property type="entry name" value="LysR_substrate"/>
    <property type="match status" value="1"/>
</dbReference>
<dbReference type="PANTHER" id="PTHR30346">
    <property type="entry name" value="TRANSCRIPTIONAL DUAL REGULATOR HCAR-RELATED"/>
    <property type="match status" value="1"/>
</dbReference>
<reference evidence="6" key="1">
    <citation type="journal article" date="2024" name="Int. J. Syst. Evol. Microbiol.">
        <title>Brooklawnia propionicigenes sp. nov., a facultatively anaerobic, propionate-producing bacterium isolated from a methanogenic reactor treating waste from cattle farms.</title>
        <authorList>
            <person name="Akita Y."/>
            <person name="Ueki A."/>
            <person name="Tonouchi A."/>
            <person name="Sugawara Y."/>
            <person name="Honma S."/>
            <person name="Kaku N."/>
            <person name="Ueki K."/>
        </authorList>
    </citation>
    <scope>NUCLEOTIDE SEQUENCE</scope>
    <source>
        <strain evidence="6">SH051</strain>
    </source>
</reference>
<evidence type="ECO:0000256" key="1">
    <source>
        <dbReference type="ARBA" id="ARBA00009437"/>
    </source>
</evidence>
<proteinExistence type="inferred from homology"/>
<dbReference type="Gene3D" id="1.10.10.10">
    <property type="entry name" value="Winged helix-like DNA-binding domain superfamily/Winged helix DNA-binding domain"/>
    <property type="match status" value="1"/>
</dbReference>
<dbReference type="SUPFAM" id="SSF53850">
    <property type="entry name" value="Periplasmic binding protein-like II"/>
    <property type="match status" value="1"/>
</dbReference>
<keyword evidence="3" id="KW-0238">DNA-binding</keyword>
<dbReference type="InterPro" id="IPR005119">
    <property type="entry name" value="LysR_subst-bd"/>
</dbReference>
<gene>
    <name evidence="6" type="ORF">brsh051_00300</name>
</gene>
<organism evidence="6 7">
    <name type="scientific">Brooklawnia propionicigenes</name>
    <dbReference type="NCBI Taxonomy" id="3041175"/>
    <lineage>
        <taxon>Bacteria</taxon>
        <taxon>Bacillati</taxon>
        <taxon>Actinomycetota</taxon>
        <taxon>Actinomycetes</taxon>
        <taxon>Propionibacteriales</taxon>
        <taxon>Propionibacteriaceae</taxon>
        <taxon>Brooklawnia</taxon>
    </lineage>
</organism>
<dbReference type="AlphaFoldDB" id="A0AAN0MEF5"/>
<dbReference type="KEGG" id="broo:brsh051_00300"/>
<dbReference type="InterPro" id="IPR000847">
    <property type="entry name" value="LysR_HTH_N"/>
</dbReference>
<evidence type="ECO:0000313" key="6">
    <source>
        <dbReference type="EMBL" id="BEH00749.1"/>
    </source>
</evidence>
<name>A0AAN0MEF5_9ACTN</name>
<keyword evidence="4" id="KW-0804">Transcription</keyword>
<comment type="similarity">
    <text evidence="1">Belongs to the LysR transcriptional regulatory family.</text>
</comment>
<evidence type="ECO:0000259" key="5">
    <source>
        <dbReference type="PROSITE" id="PS50931"/>
    </source>
</evidence>
<dbReference type="Gene3D" id="3.40.190.290">
    <property type="match status" value="1"/>
</dbReference>
<dbReference type="GO" id="GO:0003700">
    <property type="term" value="F:DNA-binding transcription factor activity"/>
    <property type="evidence" value="ECO:0007669"/>
    <property type="project" value="InterPro"/>
</dbReference>
<dbReference type="RefSeq" id="WP_286266398.1">
    <property type="nucleotide sequence ID" value="NZ_AP028056.1"/>
</dbReference>
<dbReference type="Proteomes" id="UP001431656">
    <property type="component" value="Chromosome"/>
</dbReference>